<comment type="caution">
    <text evidence="1">The sequence shown here is derived from an EMBL/GenBank/DDBJ whole genome shotgun (WGS) entry which is preliminary data.</text>
</comment>
<gene>
    <name evidence="1" type="ORF">Patl1_24372</name>
</gene>
<evidence type="ECO:0000313" key="1">
    <source>
        <dbReference type="EMBL" id="KAJ0079697.1"/>
    </source>
</evidence>
<accession>A0ACC0ZY61</accession>
<dbReference type="EMBL" id="CM047909">
    <property type="protein sequence ID" value="KAJ0079697.1"/>
    <property type="molecule type" value="Genomic_DNA"/>
</dbReference>
<protein>
    <submittedName>
        <fullName evidence="1">Uncharacterized protein</fullName>
    </submittedName>
</protein>
<dbReference type="Proteomes" id="UP001164250">
    <property type="component" value="Chromosome 13"/>
</dbReference>
<proteinExistence type="predicted"/>
<organism evidence="1 2">
    <name type="scientific">Pistacia atlantica</name>
    <dbReference type="NCBI Taxonomy" id="434234"/>
    <lineage>
        <taxon>Eukaryota</taxon>
        <taxon>Viridiplantae</taxon>
        <taxon>Streptophyta</taxon>
        <taxon>Embryophyta</taxon>
        <taxon>Tracheophyta</taxon>
        <taxon>Spermatophyta</taxon>
        <taxon>Magnoliopsida</taxon>
        <taxon>eudicotyledons</taxon>
        <taxon>Gunneridae</taxon>
        <taxon>Pentapetalae</taxon>
        <taxon>rosids</taxon>
        <taxon>malvids</taxon>
        <taxon>Sapindales</taxon>
        <taxon>Anacardiaceae</taxon>
        <taxon>Pistacia</taxon>
    </lineage>
</organism>
<sequence>MISNGLGSLVKSHKICLNEFLCMLLANKFGLRFSNEELGIRF</sequence>
<name>A0ACC0ZY61_9ROSI</name>
<reference evidence="2" key="1">
    <citation type="journal article" date="2023" name="G3 (Bethesda)">
        <title>Genome assembly and association tests identify interacting loci associated with vigor, precocity, and sex in interspecific pistachio rootstocks.</title>
        <authorList>
            <person name="Palmer W."/>
            <person name="Jacygrad E."/>
            <person name="Sagayaradj S."/>
            <person name="Cavanaugh K."/>
            <person name="Han R."/>
            <person name="Bertier L."/>
            <person name="Beede B."/>
            <person name="Kafkas S."/>
            <person name="Golino D."/>
            <person name="Preece J."/>
            <person name="Michelmore R."/>
        </authorList>
    </citation>
    <scope>NUCLEOTIDE SEQUENCE [LARGE SCALE GENOMIC DNA]</scope>
</reference>
<keyword evidence="2" id="KW-1185">Reference proteome</keyword>
<evidence type="ECO:0000313" key="2">
    <source>
        <dbReference type="Proteomes" id="UP001164250"/>
    </source>
</evidence>